<gene>
    <name evidence="1" type="ORF">AFUS01_LOCUS34996</name>
</gene>
<accession>A0A8J2L3T6</accession>
<dbReference type="Proteomes" id="UP000708208">
    <property type="component" value="Unassembled WGS sequence"/>
</dbReference>
<organism evidence="1 2">
    <name type="scientific">Allacma fusca</name>
    <dbReference type="NCBI Taxonomy" id="39272"/>
    <lineage>
        <taxon>Eukaryota</taxon>
        <taxon>Metazoa</taxon>
        <taxon>Ecdysozoa</taxon>
        <taxon>Arthropoda</taxon>
        <taxon>Hexapoda</taxon>
        <taxon>Collembola</taxon>
        <taxon>Symphypleona</taxon>
        <taxon>Sminthuridae</taxon>
        <taxon>Allacma</taxon>
    </lineage>
</organism>
<dbReference type="EMBL" id="CAJVCH010534252">
    <property type="protein sequence ID" value="CAG7824860.1"/>
    <property type="molecule type" value="Genomic_DNA"/>
</dbReference>
<dbReference type="AlphaFoldDB" id="A0A8J2L3T6"/>
<evidence type="ECO:0000313" key="1">
    <source>
        <dbReference type="EMBL" id="CAG7824860.1"/>
    </source>
</evidence>
<reference evidence="1" key="1">
    <citation type="submission" date="2021-06" db="EMBL/GenBank/DDBJ databases">
        <authorList>
            <person name="Hodson N. C."/>
            <person name="Mongue J. A."/>
            <person name="Jaron S. K."/>
        </authorList>
    </citation>
    <scope>NUCLEOTIDE SEQUENCE</scope>
</reference>
<proteinExistence type="predicted"/>
<evidence type="ECO:0000313" key="2">
    <source>
        <dbReference type="Proteomes" id="UP000708208"/>
    </source>
</evidence>
<feature type="non-terminal residue" evidence="1">
    <location>
        <position position="121"/>
    </location>
</feature>
<sequence>MVEFGNQLLQYFSDLFKNNADPYNFLPEVHSFHATFKDRVKFLKAAGSEEEFLQRLAIFNGTFPSEQLQVILDGLTASSERLTVLHQLTSASPLKFKKSILINPMEKVEEYLELNVYTVAT</sequence>
<keyword evidence="2" id="KW-1185">Reference proteome</keyword>
<protein>
    <submittedName>
        <fullName evidence="1">Uncharacterized protein</fullName>
    </submittedName>
</protein>
<comment type="caution">
    <text evidence="1">The sequence shown here is derived from an EMBL/GenBank/DDBJ whole genome shotgun (WGS) entry which is preliminary data.</text>
</comment>
<name>A0A8J2L3T6_9HEXA</name>